<dbReference type="AlphaFoldDB" id="A0A4Z1SRN0"/>
<reference evidence="3 4" key="1">
    <citation type="submission" date="2019-05" db="EMBL/GenBank/DDBJ databases">
        <title>The compact genome of Giardia muris reveals important steps in the evolution of intestinal protozoan parasites.</title>
        <authorList>
            <person name="Xu F."/>
            <person name="Jimenez-Gonzalez A."/>
            <person name="Einarsson E."/>
            <person name="Astvaldsson A."/>
            <person name="Peirasmaki D."/>
            <person name="Eckmann L."/>
            <person name="Andersson J.O."/>
            <person name="Svard S.G."/>
            <person name="Jerlstrom-Hultqvist J."/>
        </authorList>
    </citation>
    <scope>NUCLEOTIDE SEQUENCE [LARGE SCALE GENOMIC DNA]</scope>
    <source>
        <strain evidence="3 4">Roberts-Thomson</strain>
    </source>
</reference>
<comment type="caution">
    <text evidence="3">The sequence shown here is derived from an EMBL/GenBank/DDBJ whole genome shotgun (WGS) entry which is preliminary data.</text>
</comment>
<keyword evidence="1" id="KW-0175">Coiled coil</keyword>
<dbReference type="InterPro" id="IPR002110">
    <property type="entry name" value="Ankyrin_rpt"/>
</dbReference>
<dbReference type="SMART" id="SM00248">
    <property type="entry name" value="ANK"/>
    <property type="match status" value="3"/>
</dbReference>
<feature type="compositionally biased region" description="Low complexity" evidence="2">
    <location>
        <begin position="557"/>
        <end position="572"/>
    </location>
</feature>
<feature type="region of interest" description="Disordered" evidence="2">
    <location>
        <begin position="487"/>
        <end position="514"/>
    </location>
</feature>
<keyword evidence="4" id="KW-1185">Reference proteome</keyword>
<feature type="coiled-coil region" evidence="1">
    <location>
        <begin position="190"/>
        <end position="313"/>
    </location>
</feature>
<feature type="region of interest" description="Disordered" evidence="2">
    <location>
        <begin position="409"/>
        <end position="428"/>
    </location>
</feature>
<organism evidence="3 4">
    <name type="scientific">Giardia muris</name>
    <dbReference type="NCBI Taxonomy" id="5742"/>
    <lineage>
        <taxon>Eukaryota</taxon>
        <taxon>Metamonada</taxon>
        <taxon>Diplomonadida</taxon>
        <taxon>Hexamitidae</taxon>
        <taxon>Giardiinae</taxon>
        <taxon>Giardia</taxon>
    </lineage>
</organism>
<protein>
    <submittedName>
        <fullName evidence="3">Ankyrin repeat protein 1</fullName>
    </submittedName>
</protein>
<dbReference type="PANTHER" id="PTHR24184:SF11">
    <property type="entry name" value="ANKYRIN REPEAT AND SOCS BOX CONTAINING 3"/>
    <property type="match status" value="1"/>
</dbReference>
<accession>A0A4Z1SRN0</accession>
<evidence type="ECO:0000313" key="4">
    <source>
        <dbReference type="Proteomes" id="UP000315496"/>
    </source>
</evidence>
<dbReference type="EMBL" id="VDLU01000002">
    <property type="protein sequence ID" value="TNJ28574.1"/>
    <property type="molecule type" value="Genomic_DNA"/>
</dbReference>
<feature type="region of interest" description="Disordered" evidence="2">
    <location>
        <begin position="600"/>
        <end position="637"/>
    </location>
</feature>
<feature type="region of interest" description="Disordered" evidence="2">
    <location>
        <begin position="556"/>
        <end position="575"/>
    </location>
</feature>
<proteinExistence type="predicted"/>
<dbReference type="SUPFAM" id="SSF48403">
    <property type="entry name" value="Ankyrin repeat"/>
    <property type="match status" value="1"/>
</dbReference>
<dbReference type="VEuPathDB" id="GiardiaDB:GMRT_12738"/>
<sequence>MVDSRSTPLIDSVRAGDTHSAIAAIKRYKGQRDDTGMTALMLAAQAGNSILVHKLAKHEGSIRTPERVSALMFALEAGSLPCSLILAQHCECDCDANGQSVFDYALRGRSLECMQCLVLYYKPELDTIASITSQARRRGLEAIAEYLDVIQQNPEYMQCPECWRALCRAARLYDEIRKLSNRSGGDPQYVGALEKQVEDLRDVIATQSRRLMELEGDPRSMNKNRDEGGSLASIERRQLQDLVVKLSEANCRCEALEQELLAERNRSHSYSPEQSPGRVNELEMRNAQLEDDCAAANETIANMRNVINSLKSEIESKNVILRQARDVIQQQKNLISGMTTTTEVTSIIETQLEVEDNEPEVELLRSGNGFPPQTSCKSSALFDEGDSIDTSAFEFPQQSAVRIPVRPPTTSLTRVQSAPGISHTPIPEDGEMRVEHLDYDHAGQSFGGKNESSCITDTYDTSLPIYDFPPPPQLGAYPAHIQSMPNSSLVHSQTLPPSPPRYPPTQSQHSALSTPVTRVSNVNSTQQLSFASSQSPVHTTVIPSDSVHRLVDHIRQTPTTSSHSTSINSSMTPHTMTTISTDVSTISQATGVSRMTTQSYAPTLDTPLTKVPSSHSTLHSVGPRTPLPPSRSVTGRSEDTFNLFRGNVYSTGYVGAPGH</sequence>
<evidence type="ECO:0000256" key="1">
    <source>
        <dbReference type="SAM" id="Coils"/>
    </source>
</evidence>
<name>A0A4Z1SRN0_GIAMU</name>
<dbReference type="Proteomes" id="UP000315496">
    <property type="component" value="Chromosome 2"/>
</dbReference>
<evidence type="ECO:0000313" key="3">
    <source>
        <dbReference type="EMBL" id="TNJ28574.1"/>
    </source>
</evidence>
<feature type="region of interest" description="Disordered" evidence="2">
    <location>
        <begin position="527"/>
        <end position="546"/>
    </location>
</feature>
<evidence type="ECO:0000256" key="2">
    <source>
        <dbReference type="SAM" id="MobiDB-lite"/>
    </source>
</evidence>
<dbReference type="PANTHER" id="PTHR24184">
    <property type="entry name" value="SI:CH211-189E2.2"/>
    <property type="match status" value="1"/>
</dbReference>
<dbReference type="Gene3D" id="1.25.40.20">
    <property type="entry name" value="Ankyrin repeat-containing domain"/>
    <property type="match status" value="1"/>
</dbReference>
<feature type="compositionally biased region" description="Polar residues" evidence="2">
    <location>
        <begin position="527"/>
        <end position="543"/>
    </location>
</feature>
<dbReference type="Pfam" id="PF12796">
    <property type="entry name" value="Ank_2"/>
    <property type="match status" value="1"/>
</dbReference>
<gene>
    <name evidence="3" type="ORF">GMRT_12738</name>
</gene>
<dbReference type="InterPro" id="IPR036770">
    <property type="entry name" value="Ankyrin_rpt-contain_sf"/>
</dbReference>
<dbReference type="OrthoDB" id="5406014at2759"/>